<gene>
    <name evidence="1" type="ORF">LOAG_06142</name>
</gene>
<reference evidence="1" key="1">
    <citation type="submission" date="2012-04" db="EMBL/GenBank/DDBJ databases">
        <title>The Genome Sequence of Loa loa.</title>
        <authorList>
            <consortium name="The Broad Institute Genome Sequencing Platform"/>
            <consortium name="Broad Institute Genome Sequencing Center for Infectious Disease"/>
            <person name="Nutman T.B."/>
            <person name="Fink D.L."/>
            <person name="Russ C."/>
            <person name="Young S."/>
            <person name="Zeng Q."/>
            <person name="Gargeya S."/>
            <person name="Alvarado L."/>
            <person name="Berlin A."/>
            <person name="Chapman S.B."/>
            <person name="Chen Z."/>
            <person name="Freedman E."/>
            <person name="Gellesch M."/>
            <person name="Goldberg J."/>
            <person name="Griggs A."/>
            <person name="Gujja S."/>
            <person name="Heilman E.R."/>
            <person name="Heiman D."/>
            <person name="Howarth C."/>
            <person name="Mehta T."/>
            <person name="Neiman D."/>
            <person name="Pearson M."/>
            <person name="Roberts A."/>
            <person name="Saif S."/>
            <person name="Shea T."/>
            <person name="Shenoy N."/>
            <person name="Sisk P."/>
            <person name="Stolte C."/>
            <person name="Sykes S."/>
            <person name="White J."/>
            <person name="Yandava C."/>
            <person name="Haas B."/>
            <person name="Henn M.R."/>
            <person name="Nusbaum C."/>
            <person name="Birren B."/>
        </authorList>
    </citation>
    <scope>NUCLEOTIDE SEQUENCE [LARGE SCALE GENOMIC DNA]</scope>
</reference>
<dbReference type="CTD" id="9943555"/>
<name>A0A1S0TYR8_LOALO</name>
<dbReference type="KEGG" id="loa:LOAG_06142"/>
<accession>A0A1S0TYR8</accession>
<dbReference type="InParanoid" id="A0A1S0TYR8"/>
<protein>
    <submittedName>
        <fullName evidence="1">Uncharacterized protein</fullName>
    </submittedName>
</protein>
<dbReference type="AlphaFoldDB" id="A0A1S0TYR8"/>
<proteinExistence type="predicted"/>
<sequence>MMDKLEARNDDVCLQCCTMQTPTMQTPWQQEAVADKISRRSLGKYLCSPCWSDGKVYPENNDLKPPRCFCGRLRYVESCLHLPTSSVAMAVEYFTAAGH</sequence>
<dbReference type="GeneID" id="9943555"/>
<organism evidence="1">
    <name type="scientific">Loa loa</name>
    <name type="common">Eye worm</name>
    <name type="synonym">Filaria loa</name>
    <dbReference type="NCBI Taxonomy" id="7209"/>
    <lineage>
        <taxon>Eukaryota</taxon>
        <taxon>Metazoa</taxon>
        <taxon>Ecdysozoa</taxon>
        <taxon>Nematoda</taxon>
        <taxon>Chromadorea</taxon>
        <taxon>Rhabditida</taxon>
        <taxon>Spirurina</taxon>
        <taxon>Spiruromorpha</taxon>
        <taxon>Filarioidea</taxon>
        <taxon>Onchocercidae</taxon>
        <taxon>Loa</taxon>
    </lineage>
</organism>
<dbReference type="RefSeq" id="XP_003141726.1">
    <property type="nucleotide sequence ID" value="XM_003141678.1"/>
</dbReference>
<evidence type="ECO:0000313" key="1">
    <source>
        <dbReference type="EMBL" id="EFO22341.1"/>
    </source>
</evidence>
<dbReference type="EMBL" id="JH712128">
    <property type="protein sequence ID" value="EFO22341.1"/>
    <property type="molecule type" value="Genomic_DNA"/>
</dbReference>